<feature type="compositionally biased region" description="Low complexity" evidence="2">
    <location>
        <begin position="659"/>
        <end position="681"/>
    </location>
</feature>
<evidence type="ECO:0000313" key="4">
    <source>
        <dbReference type="Proteomes" id="UP000236621"/>
    </source>
</evidence>
<feature type="region of interest" description="Disordered" evidence="2">
    <location>
        <begin position="527"/>
        <end position="705"/>
    </location>
</feature>
<dbReference type="EMBL" id="NRSZ01000447">
    <property type="protein sequence ID" value="PNY27186.1"/>
    <property type="molecule type" value="Genomic_DNA"/>
</dbReference>
<feature type="compositionally biased region" description="Polar residues" evidence="2">
    <location>
        <begin position="997"/>
        <end position="1006"/>
    </location>
</feature>
<feature type="compositionally biased region" description="Basic and acidic residues" evidence="2">
    <location>
        <begin position="448"/>
        <end position="460"/>
    </location>
</feature>
<sequence>MALDHSRGMRCKARSTGYERVQASRPMQCDGVGKLQDLAPRRSITTSPLRGGEASRGAWGLMGMFRLSRSPSRLSTAWMWHLEGDPRPQSQAQGATSREPFFASSSASAQPRCYRLGPPRQLRDGIALPLGHGRRRVAAANRVRRLQQPGPGQLTRSRWKLPCVRGGCVEVEAEPPSPPALAVDWAPARAQRDDGTRRRHDDGTTTAKSCLLEALRPLSGPNCVGARCASTGAERPVCPVVVAALQPPPFPADPALRIALPPRPASRSTASAHSLGRLEGSTDSLLVRRTLPRSSPKVASALRLRWQPSGGDLAFNLSPSHPPPVGAGVFVSLPQALPASNDPHEIHAPTSSPKQRQQQTTPDPIERLSSPTSSIRHSLRRTPRFETTPSPEPRVHIAAASVGFSPSVTSSEHHRQVSSSVTGLEASLFDEGKDRETRHRRRGSQDLNEDHDQEFPDRPYSRHNPTSSSSAHRDRLEPHPAVRISKNTHSAILYALEEALRHPQVFTPDVVEESASMADLMAVSTAPAASNGNGLPSPRRPTAGPAPTGSPSGIRGPRMIMQERAAREARQRAEAEKQALERDRAEQEARLLEEAQRRNADRRSAGVAAGQGSGTDTRQQTDPRHQGQTTPPDTTQAPPRGSAGATAKRPSQQRPPQPAATQQTPPQTYTTAGAGQQQQQPPQEPDIGAQAGEPAAQSADVAKPRSSFPHAFERWETLSAHWEGLTSYWIRKLEQNKDDVNRDPVSTQLARQVTDLSAAGANLFHAVVELQRLRASSERKFQRWFFETRAELERAQEVNAMMEAALQKERRDRADAIRDAIDQERGTSKIQKQLTEMRKELSISKEEARRAWEELGRREQEERDRTYSLQTGQPTIVGGVQVVPMTQGGPSRHGAPRDPAGYQQEYGQGYPAEHTQAPPTQPTPPTAGSSSSGYYHPQQQQQQQQQQPAQPEVGGRRRADSEGGYSEDEHETPATTNPPSGGHEPPSTSAGGGQWTGAYSNPQDYSGQGYGTPGWDTVPRHHHPTRLSDVIEEEDERSRTSASVSRG</sequence>
<proteinExistence type="predicted"/>
<dbReference type="OrthoDB" id="5945798at2759"/>
<feature type="compositionally biased region" description="Low complexity" evidence="2">
    <location>
        <begin position="926"/>
        <end position="951"/>
    </location>
</feature>
<feature type="compositionally biased region" description="Polar residues" evidence="2">
    <location>
        <begin position="349"/>
        <end position="362"/>
    </location>
</feature>
<feature type="compositionally biased region" description="Low complexity" evidence="2">
    <location>
        <begin position="626"/>
        <end position="639"/>
    </location>
</feature>
<keyword evidence="1" id="KW-0175">Coiled coil</keyword>
<gene>
    <name evidence="3" type="ORF">TCAP_02891</name>
</gene>
<feature type="compositionally biased region" description="Basic and acidic residues" evidence="2">
    <location>
        <begin position="854"/>
        <end position="866"/>
    </location>
</feature>
<comment type="caution">
    <text evidence="3">The sequence shown here is derived from an EMBL/GenBank/DDBJ whole genome shotgun (WGS) entry which is preliminary data.</text>
</comment>
<feature type="region of interest" description="Disordered" evidence="2">
    <location>
        <begin position="336"/>
        <end position="484"/>
    </location>
</feature>
<evidence type="ECO:0000256" key="1">
    <source>
        <dbReference type="SAM" id="Coils"/>
    </source>
</evidence>
<reference evidence="3 4" key="1">
    <citation type="submission" date="2017-08" db="EMBL/GenBank/DDBJ databases">
        <title>Harnessing the power of phylogenomics to disentangle the directionality and signatures of interkingdom host jumping in the parasitic fungal genus Tolypocladium.</title>
        <authorList>
            <person name="Quandt C.A."/>
            <person name="Patterson W."/>
            <person name="Spatafora J.W."/>
        </authorList>
    </citation>
    <scope>NUCLEOTIDE SEQUENCE [LARGE SCALE GENOMIC DNA]</scope>
    <source>
        <strain evidence="3 4">CBS 113982</strain>
    </source>
</reference>
<feature type="compositionally biased region" description="Basic and acidic residues" evidence="2">
    <location>
        <begin position="471"/>
        <end position="480"/>
    </location>
</feature>
<accession>A0A2K3QI19</accession>
<evidence type="ECO:0000256" key="2">
    <source>
        <dbReference type="SAM" id="MobiDB-lite"/>
    </source>
</evidence>
<organism evidence="3 4">
    <name type="scientific">Tolypocladium capitatum</name>
    <dbReference type="NCBI Taxonomy" id="45235"/>
    <lineage>
        <taxon>Eukaryota</taxon>
        <taxon>Fungi</taxon>
        <taxon>Dikarya</taxon>
        <taxon>Ascomycota</taxon>
        <taxon>Pezizomycotina</taxon>
        <taxon>Sordariomycetes</taxon>
        <taxon>Hypocreomycetidae</taxon>
        <taxon>Hypocreales</taxon>
        <taxon>Ophiocordycipitaceae</taxon>
        <taxon>Tolypocladium</taxon>
    </lineage>
</organism>
<dbReference type="STRING" id="45235.A0A2K3QI19"/>
<name>A0A2K3QI19_9HYPO</name>
<dbReference type="AlphaFoldDB" id="A0A2K3QI19"/>
<dbReference type="Proteomes" id="UP000236621">
    <property type="component" value="Unassembled WGS sequence"/>
</dbReference>
<feature type="compositionally biased region" description="Basic and acidic residues" evidence="2">
    <location>
        <begin position="564"/>
        <end position="604"/>
    </location>
</feature>
<feature type="region of interest" description="Disordered" evidence="2">
    <location>
        <begin position="255"/>
        <end position="277"/>
    </location>
</feature>
<feature type="region of interest" description="Disordered" evidence="2">
    <location>
        <begin position="854"/>
        <end position="1047"/>
    </location>
</feature>
<feature type="region of interest" description="Disordered" evidence="2">
    <location>
        <begin position="84"/>
        <end position="114"/>
    </location>
</feature>
<keyword evidence="4" id="KW-1185">Reference proteome</keyword>
<protein>
    <submittedName>
        <fullName evidence="3">Uncharacterized protein</fullName>
    </submittedName>
</protein>
<feature type="coiled-coil region" evidence="1">
    <location>
        <begin position="792"/>
        <end position="851"/>
    </location>
</feature>
<evidence type="ECO:0000313" key="3">
    <source>
        <dbReference type="EMBL" id="PNY27186.1"/>
    </source>
</evidence>